<reference evidence="3" key="1">
    <citation type="journal article" date="2010" name="Nature">
        <title>The Amphimedon queenslandica genome and the evolution of animal complexity.</title>
        <authorList>
            <person name="Srivastava M."/>
            <person name="Simakov O."/>
            <person name="Chapman J."/>
            <person name="Fahey B."/>
            <person name="Gauthier M.E."/>
            <person name="Mitros T."/>
            <person name="Richards G.S."/>
            <person name="Conaco C."/>
            <person name="Dacre M."/>
            <person name="Hellsten U."/>
            <person name="Larroux C."/>
            <person name="Putnam N.H."/>
            <person name="Stanke M."/>
            <person name="Adamska M."/>
            <person name="Darling A."/>
            <person name="Degnan S.M."/>
            <person name="Oakley T.H."/>
            <person name="Plachetzki D.C."/>
            <person name="Zhai Y."/>
            <person name="Adamski M."/>
            <person name="Calcino A."/>
            <person name="Cummins S.F."/>
            <person name="Goodstein D.M."/>
            <person name="Harris C."/>
            <person name="Jackson D.J."/>
            <person name="Leys S.P."/>
            <person name="Shu S."/>
            <person name="Woodcroft B.J."/>
            <person name="Vervoort M."/>
            <person name="Kosik K.S."/>
            <person name="Manning G."/>
            <person name="Degnan B.M."/>
            <person name="Rokhsar D.S."/>
        </authorList>
    </citation>
    <scope>NUCLEOTIDE SEQUENCE [LARGE SCALE GENOMIC DNA]</scope>
</reference>
<organism evidence="2 3">
    <name type="scientific">Amphimedon queenslandica</name>
    <name type="common">Sponge</name>
    <dbReference type="NCBI Taxonomy" id="400682"/>
    <lineage>
        <taxon>Eukaryota</taxon>
        <taxon>Metazoa</taxon>
        <taxon>Porifera</taxon>
        <taxon>Demospongiae</taxon>
        <taxon>Heteroscleromorpha</taxon>
        <taxon>Haplosclerida</taxon>
        <taxon>Niphatidae</taxon>
        <taxon>Amphimedon</taxon>
    </lineage>
</organism>
<dbReference type="KEGG" id="aqu:105314853"/>
<feature type="compositionally biased region" description="Basic and acidic residues" evidence="1">
    <location>
        <begin position="14"/>
        <end position="25"/>
    </location>
</feature>
<dbReference type="Proteomes" id="UP000007879">
    <property type="component" value="Unassembled WGS sequence"/>
</dbReference>
<feature type="region of interest" description="Disordered" evidence="1">
    <location>
        <begin position="1"/>
        <end position="25"/>
    </location>
</feature>
<proteinExistence type="predicted"/>
<dbReference type="RefSeq" id="XP_019859561.1">
    <property type="nucleotide sequence ID" value="XM_020004002.1"/>
</dbReference>
<evidence type="ECO:0000313" key="3">
    <source>
        <dbReference type="Proteomes" id="UP000007879"/>
    </source>
</evidence>
<evidence type="ECO:0000256" key="1">
    <source>
        <dbReference type="SAM" id="MobiDB-lite"/>
    </source>
</evidence>
<keyword evidence="3" id="KW-1185">Reference proteome</keyword>
<dbReference type="EnsemblMetazoa" id="XM_020004002.1">
    <property type="protein sequence ID" value="XP_019859561.1"/>
    <property type="gene ID" value="LOC105314853"/>
</dbReference>
<accession>A0AAN0JRS4</accession>
<protein>
    <submittedName>
        <fullName evidence="2">Uncharacterized protein</fullName>
    </submittedName>
</protein>
<reference evidence="2" key="2">
    <citation type="submission" date="2024-06" db="UniProtKB">
        <authorList>
            <consortium name="EnsemblMetazoa"/>
        </authorList>
    </citation>
    <scope>IDENTIFICATION</scope>
</reference>
<dbReference type="AlphaFoldDB" id="A0AAN0JRS4"/>
<sequence>MSKEGAEGATGGEEQVKDLGTEHQQYKKKLEDAVKEVKELEAQLKQYEEDAAKHIKDMETEDKSIKEEIRLKLQESAKEKDRLIKTLIQKLQATEEELKEAKITHEDRMSKAINDNVSKDSQIAQLVKKVKIYKKSLLRKKQRWK</sequence>
<dbReference type="GeneID" id="105314853"/>
<name>A0AAN0JRS4_AMPQE</name>
<evidence type="ECO:0000313" key="2">
    <source>
        <dbReference type="EnsemblMetazoa" id="XP_019859561.1"/>
    </source>
</evidence>